<organism evidence="1 2">
    <name type="scientific">Trichonephila inaurata madagascariensis</name>
    <dbReference type="NCBI Taxonomy" id="2747483"/>
    <lineage>
        <taxon>Eukaryota</taxon>
        <taxon>Metazoa</taxon>
        <taxon>Ecdysozoa</taxon>
        <taxon>Arthropoda</taxon>
        <taxon>Chelicerata</taxon>
        <taxon>Arachnida</taxon>
        <taxon>Araneae</taxon>
        <taxon>Araneomorphae</taxon>
        <taxon>Entelegynae</taxon>
        <taxon>Araneoidea</taxon>
        <taxon>Nephilidae</taxon>
        <taxon>Trichonephila</taxon>
        <taxon>Trichonephila inaurata</taxon>
    </lineage>
</organism>
<sequence>MHSATGAVVWVEGTSFDLGIKEGWLDSIVSDNMNAGLILSMETHIPLPCRCRLQILCLIFSLNDRGLERSGKSRRLAAYSESSDAAKSELLNQ</sequence>
<keyword evidence="2" id="KW-1185">Reference proteome</keyword>
<accession>A0A8X6I9F7</accession>
<proteinExistence type="predicted"/>
<dbReference type="EMBL" id="BMAV01024485">
    <property type="protein sequence ID" value="GFS33450.1"/>
    <property type="molecule type" value="Genomic_DNA"/>
</dbReference>
<protein>
    <submittedName>
        <fullName evidence="1">Uncharacterized protein</fullName>
    </submittedName>
</protein>
<dbReference type="Proteomes" id="UP000886998">
    <property type="component" value="Unassembled WGS sequence"/>
</dbReference>
<comment type="caution">
    <text evidence="1">The sequence shown here is derived from an EMBL/GenBank/DDBJ whole genome shotgun (WGS) entry which is preliminary data.</text>
</comment>
<dbReference type="AlphaFoldDB" id="A0A8X6I9F7"/>
<gene>
    <name evidence="1" type="ORF">TNIN_74591</name>
</gene>
<evidence type="ECO:0000313" key="2">
    <source>
        <dbReference type="Proteomes" id="UP000886998"/>
    </source>
</evidence>
<evidence type="ECO:0000313" key="1">
    <source>
        <dbReference type="EMBL" id="GFS33450.1"/>
    </source>
</evidence>
<name>A0A8X6I9F7_9ARAC</name>
<reference evidence="1" key="1">
    <citation type="submission" date="2020-08" db="EMBL/GenBank/DDBJ databases">
        <title>Multicomponent nature underlies the extraordinary mechanical properties of spider dragline silk.</title>
        <authorList>
            <person name="Kono N."/>
            <person name="Nakamura H."/>
            <person name="Mori M."/>
            <person name="Yoshida Y."/>
            <person name="Ohtoshi R."/>
            <person name="Malay A.D."/>
            <person name="Moran D.A.P."/>
            <person name="Tomita M."/>
            <person name="Numata K."/>
            <person name="Arakawa K."/>
        </authorList>
    </citation>
    <scope>NUCLEOTIDE SEQUENCE</scope>
</reference>